<dbReference type="Gene3D" id="3.40.190.290">
    <property type="match status" value="1"/>
</dbReference>
<evidence type="ECO:0000259" key="5">
    <source>
        <dbReference type="PROSITE" id="PS50931"/>
    </source>
</evidence>
<reference evidence="6" key="2">
    <citation type="submission" date="2020-09" db="EMBL/GenBank/DDBJ databases">
        <authorList>
            <person name="Sun Q."/>
            <person name="Zhou Y."/>
        </authorList>
    </citation>
    <scope>NUCLEOTIDE SEQUENCE</scope>
    <source>
        <strain evidence="6">CGMCC 1.15360</strain>
    </source>
</reference>
<feature type="domain" description="HTH lysR-type" evidence="5">
    <location>
        <begin position="85"/>
        <end position="142"/>
    </location>
</feature>
<evidence type="ECO:0000313" key="6">
    <source>
        <dbReference type="EMBL" id="GGD82746.1"/>
    </source>
</evidence>
<feature type="domain" description="HTH lysR-type" evidence="5">
    <location>
        <begin position="6"/>
        <end position="63"/>
    </location>
</feature>
<proteinExistence type="inferred from homology"/>
<reference evidence="6" key="1">
    <citation type="journal article" date="2014" name="Int. J. Syst. Evol. Microbiol.">
        <title>Complete genome sequence of Corynebacterium casei LMG S-19264T (=DSM 44701T), isolated from a smear-ripened cheese.</title>
        <authorList>
            <consortium name="US DOE Joint Genome Institute (JGI-PGF)"/>
            <person name="Walter F."/>
            <person name="Albersmeier A."/>
            <person name="Kalinowski J."/>
            <person name="Ruckert C."/>
        </authorList>
    </citation>
    <scope>NUCLEOTIDE SEQUENCE</scope>
    <source>
        <strain evidence="6">CGMCC 1.15360</strain>
    </source>
</reference>
<dbReference type="InterPro" id="IPR036388">
    <property type="entry name" value="WH-like_DNA-bd_sf"/>
</dbReference>
<dbReference type="SUPFAM" id="SSF46785">
    <property type="entry name" value="Winged helix' DNA-binding domain"/>
    <property type="match status" value="2"/>
</dbReference>
<evidence type="ECO:0000256" key="3">
    <source>
        <dbReference type="ARBA" id="ARBA00023125"/>
    </source>
</evidence>
<keyword evidence="4" id="KW-0804">Transcription</keyword>
<dbReference type="OrthoDB" id="7840053at2"/>
<name>A0A917DZW2_9SPHN</name>
<dbReference type="PROSITE" id="PS50931">
    <property type="entry name" value="HTH_LYSR"/>
    <property type="match status" value="2"/>
</dbReference>
<dbReference type="AlphaFoldDB" id="A0A917DZW2"/>
<organism evidence="6 7">
    <name type="scientific">Croceicoccus mobilis</name>
    <dbReference type="NCBI Taxonomy" id="1703339"/>
    <lineage>
        <taxon>Bacteria</taxon>
        <taxon>Pseudomonadati</taxon>
        <taxon>Pseudomonadota</taxon>
        <taxon>Alphaproteobacteria</taxon>
        <taxon>Sphingomonadales</taxon>
        <taxon>Erythrobacteraceae</taxon>
        <taxon>Croceicoccus</taxon>
    </lineage>
</organism>
<evidence type="ECO:0000256" key="1">
    <source>
        <dbReference type="ARBA" id="ARBA00009437"/>
    </source>
</evidence>
<keyword evidence="7" id="KW-1185">Reference proteome</keyword>
<evidence type="ECO:0000313" key="7">
    <source>
        <dbReference type="Proteomes" id="UP000612349"/>
    </source>
</evidence>
<comment type="caution">
    <text evidence="6">The sequence shown here is derived from an EMBL/GenBank/DDBJ whole genome shotgun (WGS) entry which is preliminary data.</text>
</comment>
<dbReference type="InterPro" id="IPR000847">
    <property type="entry name" value="LysR_HTH_N"/>
</dbReference>
<sequence>MELWDLNLRHLSAMAEIARLGTINAAAGAVNLTQPAITQALARLERQLGASLFDRRPDGMTPTEPALLLAPRVDAAMERIGSPHVTMARMRALLALADAGSYTGAAAATGLSMPSLHRAVSDLALATRRKLVERRGKALVFTEAGLRTVRAFRLARSELIAGLSEVEALKGRETRAIAIGAMPLSRARVLPEAVVRFARRYPEVRISIVEGSRVELVEPLRDGMIDFTIGALRDPLPEPDLEQEALFIDMPVVIARSGHPLAGTDASLAELARHEFVMPPVGTPLRDAWDERFTLAGLEPPRVVIETGSVMMIRQMLVGSDRLTVLSPDQLAVELDAGLLQQVAEPVDGMRRTIGITQRSGWRATSVQSAFLATLREVVAV</sequence>
<evidence type="ECO:0000256" key="2">
    <source>
        <dbReference type="ARBA" id="ARBA00023015"/>
    </source>
</evidence>
<dbReference type="Proteomes" id="UP000612349">
    <property type="component" value="Unassembled WGS sequence"/>
</dbReference>
<dbReference type="SUPFAM" id="SSF53850">
    <property type="entry name" value="Periplasmic binding protein-like II"/>
    <property type="match status" value="1"/>
</dbReference>
<accession>A0A917DZW2</accession>
<dbReference type="Gene3D" id="1.10.10.10">
    <property type="entry name" value="Winged helix-like DNA-binding domain superfamily/Winged helix DNA-binding domain"/>
    <property type="match status" value="2"/>
</dbReference>
<keyword evidence="3" id="KW-0238">DNA-binding</keyword>
<dbReference type="PANTHER" id="PTHR30126">
    <property type="entry name" value="HTH-TYPE TRANSCRIPTIONAL REGULATOR"/>
    <property type="match status" value="1"/>
</dbReference>
<comment type="similarity">
    <text evidence="1">Belongs to the LysR transcriptional regulatory family.</text>
</comment>
<dbReference type="Pfam" id="PF03466">
    <property type="entry name" value="LysR_substrate"/>
    <property type="match status" value="1"/>
</dbReference>
<keyword evidence="2" id="KW-0805">Transcription regulation</keyword>
<dbReference type="GO" id="GO:0000976">
    <property type="term" value="F:transcription cis-regulatory region binding"/>
    <property type="evidence" value="ECO:0007669"/>
    <property type="project" value="TreeGrafter"/>
</dbReference>
<protein>
    <submittedName>
        <fullName evidence="6">Transcriptional regulator</fullName>
    </submittedName>
</protein>
<dbReference type="PRINTS" id="PR00039">
    <property type="entry name" value="HTHLYSR"/>
</dbReference>
<dbReference type="RefSeq" id="WP_066775960.1">
    <property type="nucleotide sequence ID" value="NZ_BMIP01000012.1"/>
</dbReference>
<evidence type="ECO:0000256" key="4">
    <source>
        <dbReference type="ARBA" id="ARBA00023163"/>
    </source>
</evidence>
<dbReference type="InterPro" id="IPR036390">
    <property type="entry name" value="WH_DNA-bd_sf"/>
</dbReference>
<dbReference type="InterPro" id="IPR005119">
    <property type="entry name" value="LysR_subst-bd"/>
</dbReference>
<gene>
    <name evidence="6" type="primary">fldY</name>
    <name evidence="6" type="ORF">GCM10010990_35980</name>
</gene>
<dbReference type="Pfam" id="PF00126">
    <property type="entry name" value="HTH_1"/>
    <property type="match status" value="2"/>
</dbReference>
<dbReference type="GO" id="GO:0003700">
    <property type="term" value="F:DNA-binding transcription factor activity"/>
    <property type="evidence" value="ECO:0007669"/>
    <property type="project" value="InterPro"/>
</dbReference>
<dbReference type="PANTHER" id="PTHR30126:SF98">
    <property type="entry name" value="HTH-TYPE TRANSCRIPTIONAL ACTIVATOR BAUR"/>
    <property type="match status" value="1"/>
</dbReference>
<dbReference type="EMBL" id="BMIP01000012">
    <property type="protein sequence ID" value="GGD82746.1"/>
    <property type="molecule type" value="Genomic_DNA"/>
</dbReference>